<dbReference type="Gene3D" id="3.30.160.60">
    <property type="entry name" value="Classic Zinc Finger"/>
    <property type="match status" value="1"/>
</dbReference>
<protein>
    <recommendedName>
        <fullName evidence="3">UBZ4-type domain-containing protein</fullName>
    </recommendedName>
</protein>
<dbReference type="AlphaFoldDB" id="A0A426ZHZ1"/>
<dbReference type="EMBL" id="AMZH03006541">
    <property type="protein sequence ID" value="RRT63588.1"/>
    <property type="molecule type" value="Genomic_DNA"/>
</dbReference>
<dbReference type="Proteomes" id="UP000287651">
    <property type="component" value="Unassembled WGS sequence"/>
</dbReference>
<sequence length="415" mass="45738">MLEAKDTRRPSSSKALGLPLVSEDLRRLKKAFFRCYPLKALQTLHLCLKHGVKDLLPPFEPPGLVRFRCCRKGIEPVQPVACSPVEPILPHVDAHGDAPGIRQDPCSPLEKPLPDGNSITCQGISHDHVDAEIGLITSNDHVNVTSGEIGGLLPCSVAVNRGASESHSEVDIVEPTKRLESSREVLGKRCKVVVKLGVISENNRAEDVISNSSTVSDPMASKVCPVCKTFSSTSNTTLNAHIDQCLSMESNTKLVSSKFLKPKVKPGKKRLMVDIYTTSRQCTLEDLDKRNGTNWAVELAFATAPTAAIDIETKKQKLLLTDSSDDLNEGAVYVDSNGIKLRILSKLSDTAQPKEELKVRMHEKVTETSKSLFNTKKKHVIAKYSKKMKMKAQSKKLNSCKLLKKQVFSIFLLHR</sequence>
<evidence type="ECO:0008006" key="3">
    <source>
        <dbReference type="Google" id="ProtNLM"/>
    </source>
</evidence>
<reference evidence="1 2" key="1">
    <citation type="journal article" date="2014" name="Agronomy (Basel)">
        <title>A Draft Genome Sequence for Ensete ventricosum, the Drought-Tolerant Tree Against Hunger.</title>
        <authorList>
            <person name="Harrison J."/>
            <person name="Moore K.A."/>
            <person name="Paszkiewicz K."/>
            <person name="Jones T."/>
            <person name="Grant M."/>
            <person name="Ambacheew D."/>
            <person name="Muzemil S."/>
            <person name="Studholme D.J."/>
        </authorList>
    </citation>
    <scope>NUCLEOTIDE SEQUENCE [LARGE SCALE GENOMIC DNA]</scope>
</reference>
<name>A0A426ZHZ1_ENSVE</name>
<dbReference type="PANTHER" id="PTHR35767">
    <property type="entry name" value="HAPLESS PROTEIN"/>
    <property type="match status" value="1"/>
</dbReference>
<gene>
    <name evidence="1" type="ORF">B296_00025522</name>
</gene>
<organism evidence="1 2">
    <name type="scientific">Ensete ventricosum</name>
    <name type="common">Abyssinian banana</name>
    <name type="synonym">Musa ensete</name>
    <dbReference type="NCBI Taxonomy" id="4639"/>
    <lineage>
        <taxon>Eukaryota</taxon>
        <taxon>Viridiplantae</taxon>
        <taxon>Streptophyta</taxon>
        <taxon>Embryophyta</taxon>
        <taxon>Tracheophyta</taxon>
        <taxon>Spermatophyta</taxon>
        <taxon>Magnoliopsida</taxon>
        <taxon>Liliopsida</taxon>
        <taxon>Zingiberales</taxon>
        <taxon>Musaceae</taxon>
        <taxon>Ensete</taxon>
    </lineage>
</organism>
<evidence type="ECO:0000313" key="1">
    <source>
        <dbReference type="EMBL" id="RRT63588.1"/>
    </source>
</evidence>
<comment type="caution">
    <text evidence="1">The sequence shown here is derived from an EMBL/GenBank/DDBJ whole genome shotgun (WGS) entry which is preliminary data.</text>
</comment>
<evidence type="ECO:0000313" key="2">
    <source>
        <dbReference type="Proteomes" id="UP000287651"/>
    </source>
</evidence>
<proteinExistence type="predicted"/>
<dbReference type="PANTHER" id="PTHR35767:SF1">
    <property type="entry name" value="HAPLESS PROTEIN"/>
    <property type="match status" value="1"/>
</dbReference>
<accession>A0A426ZHZ1</accession>